<dbReference type="PANTHER" id="PTHR48430:SF1">
    <property type="entry name" value="PARTNER OF XRN-2 PROTEIN 1"/>
    <property type="match status" value="1"/>
</dbReference>
<dbReference type="EMBL" id="UYSG01000238">
    <property type="protein sequence ID" value="VDL18786.1"/>
    <property type="molecule type" value="Genomic_DNA"/>
</dbReference>
<accession>A0A0R3SAF0</accession>
<evidence type="ECO:0000259" key="1">
    <source>
        <dbReference type="PROSITE" id="PS51827"/>
    </source>
</evidence>
<dbReference type="InterPro" id="IPR021859">
    <property type="entry name" value="XTBD"/>
</dbReference>
<reference evidence="2 4" key="2">
    <citation type="submission" date="2018-11" db="EMBL/GenBank/DDBJ databases">
        <authorList>
            <consortium name="Pathogen Informatics"/>
        </authorList>
    </citation>
    <scope>NUCLEOTIDE SEQUENCE [LARGE SCALE GENOMIC DNA]</scope>
</reference>
<evidence type="ECO:0000313" key="6">
    <source>
        <dbReference type="WBParaSite" id="HDID_0000132401-mRNA-1"/>
    </source>
</evidence>
<sequence>MDNHTEEIEAMRRTFENPTEWRVRKAFLEKNYNVLDRERLTVLSNCFINHELYGCGYPEKIMSEIRKYGDGVIDSVYMGKVGFKTLHIK</sequence>
<dbReference type="OrthoDB" id="2359216at2759"/>
<name>A0A0R3SAF0_HYMDI</name>
<feature type="domain" description="XRN2-binding (XTBD)" evidence="1">
    <location>
        <begin position="8"/>
        <end position="89"/>
    </location>
</feature>
<organism evidence="6">
    <name type="scientific">Hymenolepis diminuta</name>
    <name type="common">Rat tapeworm</name>
    <dbReference type="NCBI Taxonomy" id="6216"/>
    <lineage>
        <taxon>Eukaryota</taxon>
        <taxon>Metazoa</taxon>
        <taxon>Spiralia</taxon>
        <taxon>Lophotrochozoa</taxon>
        <taxon>Platyhelminthes</taxon>
        <taxon>Cestoda</taxon>
        <taxon>Eucestoda</taxon>
        <taxon>Cyclophyllidea</taxon>
        <taxon>Hymenolepididae</taxon>
        <taxon>Hymenolepis</taxon>
    </lineage>
</organism>
<evidence type="ECO:0000313" key="5">
    <source>
        <dbReference type="Proteomes" id="UP000321570"/>
    </source>
</evidence>
<reference evidence="3 5" key="3">
    <citation type="submission" date="2019-07" db="EMBL/GenBank/DDBJ databases">
        <authorList>
            <person name="Jastrzebski P J."/>
            <person name="Paukszto L."/>
            <person name="Jastrzebski P J."/>
        </authorList>
    </citation>
    <scope>NUCLEOTIDE SEQUENCE [LARGE SCALE GENOMIC DNA]</scope>
    <source>
        <strain evidence="3 5">WMS-il1</strain>
    </source>
</reference>
<dbReference type="EMBL" id="CABIJS010000444">
    <property type="protein sequence ID" value="VUZ51654.1"/>
    <property type="molecule type" value="Genomic_DNA"/>
</dbReference>
<evidence type="ECO:0000313" key="4">
    <source>
        <dbReference type="Proteomes" id="UP000274504"/>
    </source>
</evidence>
<dbReference type="PROSITE" id="PS51827">
    <property type="entry name" value="XTBD"/>
    <property type="match status" value="1"/>
</dbReference>
<dbReference type="Proteomes" id="UP000274504">
    <property type="component" value="Unassembled WGS sequence"/>
</dbReference>
<evidence type="ECO:0000313" key="2">
    <source>
        <dbReference type="EMBL" id="VDL18786.1"/>
    </source>
</evidence>
<dbReference type="Proteomes" id="UP000321570">
    <property type="component" value="Unassembled WGS sequence"/>
</dbReference>
<reference evidence="6" key="1">
    <citation type="submission" date="2017-02" db="UniProtKB">
        <authorList>
            <consortium name="WormBaseParasite"/>
        </authorList>
    </citation>
    <scope>IDENTIFICATION</scope>
</reference>
<gene>
    <name evidence="2" type="ORF">HDID_LOCUS1325</name>
    <name evidence="3" type="ORF">WMSIL1_LOCUS10451</name>
</gene>
<dbReference type="PANTHER" id="PTHR48430">
    <property type="entry name" value="PARTNER OF XRN-2 PROTEIN 1"/>
    <property type="match status" value="1"/>
</dbReference>
<proteinExistence type="predicted"/>
<keyword evidence="5" id="KW-1185">Reference proteome</keyword>
<dbReference type="AlphaFoldDB" id="A0A0R3SAF0"/>
<dbReference type="STRING" id="6216.A0A0R3SAF0"/>
<dbReference type="WBParaSite" id="HDID_0000132401-mRNA-1">
    <property type="protein sequence ID" value="HDID_0000132401-mRNA-1"/>
    <property type="gene ID" value="HDID_0000132401"/>
</dbReference>
<evidence type="ECO:0000313" key="3">
    <source>
        <dbReference type="EMBL" id="VUZ51654.1"/>
    </source>
</evidence>
<dbReference type="Pfam" id="PF11952">
    <property type="entry name" value="XTBD"/>
    <property type="match status" value="1"/>
</dbReference>
<protein>
    <submittedName>
        <fullName evidence="6">XRN2-binding (XTBD) domain-containing protein</fullName>
    </submittedName>
</protein>